<protein>
    <submittedName>
        <fullName evidence="3">Uncharacterized protein</fullName>
    </submittedName>
</protein>
<keyword evidence="5" id="KW-1185">Reference proteome</keyword>
<reference evidence="2" key="2">
    <citation type="journal article" date="2021" name="Front. Microbiol.">
        <title>Comprehensive Comparative Genomics and Phenotyping of Methylobacterium Species.</title>
        <authorList>
            <person name="Alessa O."/>
            <person name="Ogura Y."/>
            <person name="Fujitani Y."/>
            <person name="Takami H."/>
            <person name="Hayashi T."/>
            <person name="Sahin N."/>
            <person name="Tani A."/>
        </authorList>
    </citation>
    <scope>NUCLEOTIDE SEQUENCE</scope>
    <source>
        <strain evidence="2">DSM 22415</strain>
    </source>
</reference>
<dbReference type="EMBL" id="BPQI01000033">
    <property type="protein sequence ID" value="GJD55556.1"/>
    <property type="molecule type" value="Genomic_DNA"/>
</dbReference>
<feature type="region of interest" description="Disordered" evidence="1">
    <location>
        <begin position="119"/>
        <end position="169"/>
    </location>
</feature>
<feature type="region of interest" description="Disordered" evidence="1">
    <location>
        <begin position="15"/>
        <end position="40"/>
    </location>
</feature>
<dbReference type="Proteomes" id="UP000401717">
    <property type="component" value="Unassembled WGS sequence"/>
</dbReference>
<organism evidence="3 4">
    <name type="scientific">Methylobacterium dankookense</name>
    <dbReference type="NCBI Taxonomy" id="560405"/>
    <lineage>
        <taxon>Bacteria</taxon>
        <taxon>Pseudomonadati</taxon>
        <taxon>Pseudomonadota</taxon>
        <taxon>Alphaproteobacteria</taxon>
        <taxon>Hyphomicrobiales</taxon>
        <taxon>Methylobacteriaceae</taxon>
        <taxon>Methylobacterium</taxon>
    </lineage>
</organism>
<name>A0A564G150_9HYPH</name>
<evidence type="ECO:0000256" key="1">
    <source>
        <dbReference type="SAM" id="MobiDB-lite"/>
    </source>
</evidence>
<sequence length="248" mass="25956">MHGCIGDTMLVERTCTGPPGGTGAVPRPSPRGRLAGWDPMVPRAGVPDHDCLCREDAAERWAVKSRSGWGRVVGLCGLNDAAVPGARACRTRIEQGDELHAGKSAATDNENRREMLPCAGGLDPGSPARGTTDRGIDLQGTPALGPMGKPRTRGRKHGGGGTCPPGSITADSSLGPLVADALSAPESRCRLACVLRARLVRCVAHRVAELLSTLLHRTLGDAAELFRLRLHGGELASGELGLKLHRLL</sequence>
<reference evidence="3 4" key="1">
    <citation type="submission" date="2019-06" db="EMBL/GenBank/DDBJ databases">
        <authorList>
            <person name="Rodrigo-Torres L."/>
            <person name="Arahal R. D."/>
            <person name="Lucena T."/>
        </authorList>
    </citation>
    <scope>NUCLEOTIDE SEQUENCE [LARGE SCALE GENOMIC DNA]</scope>
    <source>
        <strain evidence="3 4">SW08-7</strain>
    </source>
</reference>
<reference evidence="2" key="3">
    <citation type="submission" date="2021-08" db="EMBL/GenBank/DDBJ databases">
        <authorList>
            <person name="Tani A."/>
            <person name="Ola A."/>
            <person name="Ogura Y."/>
            <person name="Katsura K."/>
            <person name="Hayashi T."/>
        </authorList>
    </citation>
    <scope>NUCLEOTIDE SEQUENCE</scope>
    <source>
        <strain evidence="2">DSM 22415</strain>
    </source>
</reference>
<dbReference type="EMBL" id="CABFVH010000024">
    <property type="protein sequence ID" value="VUF13844.1"/>
    <property type="molecule type" value="Genomic_DNA"/>
</dbReference>
<evidence type="ECO:0000313" key="5">
    <source>
        <dbReference type="Proteomes" id="UP001055303"/>
    </source>
</evidence>
<gene>
    <name evidence="2" type="ORF">IFDJLNFL_1443</name>
    <name evidence="3" type="ORF">MTDSW087_03551</name>
</gene>
<evidence type="ECO:0000313" key="2">
    <source>
        <dbReference type="EMBL" id="GJD55556.1"/>
    </source>
</evidence>
<evidence type="ECO:0000313" key="3">
    <source>
        <dbReference type="EMBL" id="VUF13844.1"/>
    </source>
</evidence>
<accession>A0A564G150</accession>
<dbReference type="Proteomes" id="UP001055303">
    <property type="component" value="Unassembled WGS sequence"/>
</dbReference>
<dbReference type="AlphaFoldDB" id="A0A564G150"/>
<evidence type="ECO:0000313" key="4">
    <source>
        <dbReference type="Proteomes" id="UP000401717"/>
    </source>
</evidence>
<proteinExistence type="predicted"/>